<name>A0AAD5KF52_9FUNG</name>
<reference evidence="1" key="1">
    <citation type="journal article" date="2022" name="IScience">
        <title>Evolution of zygomycete secretomes and the origins of terrestrial fungal ecologies.</title>
        <authorList>
            <person name="Chang Y."/>
            <person name="Wang Y."/>
            <person name="Mondo S."/>
            <person name="Ahrendt S."/>
            <person name="Andreopoulos W."/>
            <person name="Barry K."/>
            <person name="Beard J."/>
            <person name="Benny G.L."/>
            <person name="Blankenship S."/>
            <person name="Bonito G."/>
            <person name="Cuomo C."/>
            <person name="Desiro A."/>
            <person name="Gervers K.A."/>
            <person name="Hundley H."/>
            <person name="Kuo A."/>
            <person name="LaButti K."/>
            <person name="Lang B.F."/>
            <person name="Lipzen A."/>
            <person name="O'Donnell K."/>
            <person name="Pangilinan J."/>
            <person name="Reynolds N."/>
            <person name="Sandor L."/>
            <person name="Smith M.E."/>
            <person name="Tsang A."/>
            <person name="Grigoriev I.V."/>
            <person name="Stajich J.E."/>
            <person name="Spatafora J.W."/>
        </authorList>
    </citation>
    <scope>NUCLEOTIDE SEQUENCE</scope>
    <source>
        <strain evidence="1">RSA 2281</strain>
    </source>
</reference>
<dbReference type="Proteomes" id="UP001209540">
    <property type="component" value="Unassembled WGS sequence"/>
</dbReference>
<dbReference type="AlphaFoldDB" id="A0AAD5KF52"/>
<evidence type="ECO:0000313" key="1">
    <source>
        <dbReference type="EMBL" id="KAI9270371.1"/>
    </source>
</evidence>
<keyword evidence="2" id="KW-1185">Reference proteome</keyword>
<reference evidence="1" key="2">
    <citation type="submission" date="2023-02" db="EMBL/GenBank/DDBJ databases">
        <authorList>
            <consortium name="DOE Joint Genome Institute"/>
            <person name="Mondo S.J."/>
            <person name="Chang Y."/>
            <person name="Wang Y."/>
            <person name="Ahrendt S."/>
            <person name="Andreopoulos W."/>
            <person name="Barry K."/>
            <person name="Beard J."/>
            <person name="Benny G.L."/>
            <person name="Blankenship S."/>
            <person name="Bonito G."/>
            <person name="Cuomo C."/>
            <person name="Desiro A."/>
            <person name="Gervers K.A."/>
            <person name="Hundley H."/>
            <person name="Kuo A."/>
            <person name="LaButti K."/>
            <person name="Lang B.F."/>
            <person name="Lipzen A."/>
            <person name="O'Donnell K."/>
            <person name="Pangilinan J."/>
            <person name="Reynolds N."/>
            <person name="Sandor L."/>
            <person name="Smith M.W."/>
            <person name="Tsang A."/>
            <person name="Grigoriev I.V."/>
            <person name="Stajich J.E."/>
            <person name="Spatafora J.W."/>
        </authorList>
    </citation>
    <scope>NUCLEOTIDE SEQUENCE</scope>
    <source>
        <strain evidence="1">RSA 2281</strain>
    </source>
</reference>
<protein>
    <submittedName>
        <fullName evidence="1">Uncharacterized protein</fullName>
    </submittedName>
</protein>
<proteinExistence type="predicted"/>
<dbReference type="EMBL" id="JAIXMP010000007">
    <property type="protein sequence ID" value="KAI9270371.1"/>
    <property type="molecule type" value="Genomic_DNA"/>
</dbReference>
<organism evidence="1 2">
    <name type="scientific">Phascolomyces articulosus</name>
    <dbReference type="NCBI Taxonomy" id="60185"/>
    <lineage>
        <taxon>Eukaryota</taxon>
        <taxon>Fungi</taxon>
        <taxon>Fungi incertae sedis</taxon>
        <taxon>Mucoromycota</taxon>
        <taxon>Mucoromycotina</taxon>
        <taxon>Mucoromycetes</taxon>
        <taxon>Mucorales</taxon>
        <taxon>Lichtheimiaceae</taxon>
        <taxon>Phascolomyces</taxon>
    </lineage>
</organism>
<gene>
    <name evidence="1" type="ORF">BDA99DRAFT_595799</name>
</gene>
<accession>A0AAD5KF52</accession>
<sequence>MGFILDFMVFPLSKRLDKKQLGTLRDVQHLYNKNEILYIKLFYHPITFKCYKLKNRQHGEREIVLKSPGMDIYWHELDISIIIIHYGISIMSNLSYFNINQSDMKLCYYYTDSEGGIAKTWKGPRANKFTCKCYIITYPYNEQSSMFPSSTLTRQSST</sequence>
<evidence type="ECO:0000313" key="2">
    <source>
        <dbReference type="Proteomes" id="UP001209540"/>
    </source>
</evidence>
<comment type="caution">
    <text evidence="1">The sequence shown here is derived from an EMBL/GenBank/DDBJ whole genome shotgun (WGS) entry which is preliminary data.</text>
</comment>